<dbReference type="eggNOG" id="COG1651">
    <property type="taxonomic scope" value="Bacteria"/>
</dbReference>
<dbReference type="InterPro" id="IPR036249">
    <property type="entry name" value="Thioredoxin-like_sf"/>
</dbReference>
<keyword evidence="2" id="KW-0812">Transmembrane</keyword>
<protein>
    <recommendedName>
        <fullName evidence="3">Thioredoxin-like fold domain-containing protein</fullName>
    </recommendedName>
</protein>
<dbReference type="AlphaFoldDB" id="K9F1E7"/>
<feature type="transmembrane region" description="Helical" evidence="2">
    <location>
        <begin position="34"/>
        <end position="55"/>
    </location>
</feature>
<dbReference type="RefSeq" id="WP_007001257.1">
    <property type="nucleotide sequence ID" value="NZ_JH992955.1"/>
</dbReference>
<dbReference type="Proteomes" id="UP000009888">
    <property type="component" value="Unassembled WGS sequence"/>
</dbReference>
<name>K9F1E7_9ACTO</name>
<dbReference type="EMBL" id="AGWL01000005">
    <property type="protein sequence ID" value="EKU95290.1"/>
    <property type="molecule type" value="Genomic_DNA"/>
</dbReference>
<dbReference type="STRING" id="202789.GCA_001457435_01067"/>
<comment type="caution">
    <text evidence="4">The sequence shown here is derived from an EMBL/GenBank/DDBJ whole genome shotgun (WGS) entry which is preliminary data.</text>
</comment>
<dbReference type="Pfam" id="PF13462">
    <property type="entry name" value="Thioredoxin_4"/>
    <property type="match status" value="1"/>
</dbReference>
<keyword evidence="2" id="KW-1133">Transmembrane helix</keyword>
<proteinExistence type="predicted"/>
<keyword evidence="2" id="KW-0472">Membrane</keyword>
<feature type="compositionally biased region" description="Polar residues" evidence="1">
    <location>
        <begin position="69"/>
        <end position="81"/>
    </location>
</feature>
<dbReference type="InterPro" id="IPR012336">
    <property type="entry name" value="Thioredoxin-like_fold"/>
</dbReference>
<evidence type="ECO:0000313" key="4">
    <source>
        <dbReference type="EMBL" id="EKU95290.1"/>
    </source>
</evidence>
<reference evidence="4 5" key="1">
    <citation type="submission" date="2012-09" db="EMBL/GenBank/DDBJ databases">
        <title>The Genome Sequence of Actinobaculum massiliae ACS-171-V-COL2.</title>
        <authorList>
            <consortium name="The Broad Institute Genome Sequencing Platform"/>
            <person name="Earl A."/>
            <person name="Ward D."/>
            <person name="Feldgarden M."/>
            <person name="Gevers D."/>
            <person name="Saerens B."/>
            <person name="Vaneechoutte M."/>
            <person name="Walker B."/>
            <person name="Young S.K."/>
            <person name="Zeng Q."/>
            <person name="Gargeya S."/>
            <person name="Fitzgerald M."/>
            <person name="Haas B."/>
            <person name="Abouelleil A."/>
            <person name="Alvarado L."/>
            <person name="Arachchi H.M."/>
            <person name="Berlin A."/>
            <person name="Chapman S.B."/>
            <person name="Goldberg J."/>
            <person name="Griggs A."/>
            <person name="Gujja S."/>
            <person name="Hansen M."/>
            <person name="Howarth C."/>
            <person name="Imamovic A."/>
            <person name="Larimer J."/>
            <person name="McCowen C."/>
            <person name="Montmayeur A."/>
            <person name="Murphy C."/>
            <person name="Neiman D."/>
            <person name="Pearson M."/>
            <person name="Priest M."/>
            <person name="Roberts A."/>
            <person name="Saif S."/>
            <person name="Shea T."/>
            <person name="Sisk P."/>
            <person name="Sykes S."/>
            <person name="Wortman J."/>
            <person name="Nusbaum C."/>
            <person name="Birren B."/>
        </authorList>
    </citation>
    <scope>NUCLEOTIDE SEQUENCE [LARGE SCALE GENOMIC DNA]</scope>
    <source>
        <strain evidence="5">ACS-171-V-Col2</strain>
    </source>
</reference>
<dbReference type="SUPFAM" id="SSF52833">
    <property type="entry name" value="Thioredoxin-like"/>
    <property type="match status" value="1"/>
</dbReference>
<feature type="region of interest" description="Disordered" evidence="1">
    <location>
        <begin position="60"/>
        <end position="81"/>
    </location>
</feature>
<organism evidence="4 5">
    <name type="scientific">Actinobaculum massiliense ACS-171-V-Col2</name>
    <dbReference type="NCBI Taxonomy" id="883066"/>
    <lineage>
        <taxon>Bacteria</taxon>
        <taxon>Bacillati</taxon>
        <taxon>Actinomycetota</taxon>
        <taxon>Actinomycetes</taxon>
        <taxon>Actinomycetales</taxon>
        <taxon>Actinomycetaceae</taxon>
        <taxon>Actinobaculum</taxon>
    </lineage>
</organism>
<keyword evidence="5" id="KW-1185">Reference proteome</keyword>
<sequence>MAKNETNAQRRERARQTAAKLREEEIKRTKRNRIIAVVAGVVVVALLAGVIWFIVSGGSNKSAGKAADPSSSGVQSSSEITTEIPNGVNKYGGISVGKDLTAGTANEGAPRVSIYFDYLCSHCNHLEAEYAEQLATMAKNGEITLEYYPTSIYPNVPFSADGQRAEMWMANHAPDKYIDFHNRVMAEHTIPLFENPSSGGIVPPEVDKLYEVASEVGLSSAQVAQMKEDLGGGAYKELVEQLMNQFRANGFTGTPTVLINGEVLKTDWSNGGLTKAIEAAK</sequence>
<feature type="domain" description="Thioredoxin-like fold" evidence="3">
    <location>
        <begin position="107"/>
        <end position="278"/>
    </location>
</feature>
<evidence type="ECO:0000256" key="2">
    <source>
        <dbReference type="SAM" id="Phobius"/>
    </source>
</evidence>
<dbReference type="Gene3D" id="3.40.30.10">
    <property type="entry name" value="Glutaredoxin"/>
    <property type="match status" value="1"/>
</dbReference>
<accession>K9F1E7</accession>
<dbReference type="HOGENOM" id="CLU_000288_47_3_11"/>
<evidence type="ECO:0000313" key="5">
    <source>
        <dbReference type="Proteomes" id="UP000009888"/>
    </source>
</evidence>
<evidence type="ECO:0000259" key="3">
    <source>
        <dbReference type="Pfam" id="PF13462"/>
    </source>
</evidence>
<dbReference type="PATRIC" id="fig|883066.3.peg.1100"/>
<evidence type="ECO:0000256" key="1">
    <source>
        <dbReference type="SAM" id="MobiDB-lite"/>
    </source>
</evidence>
<gene>
    <name evidence="4" type="ORF">HMPREF9233_01051</name>
</gene>